<dbReference type="Proteomes" id="UP000233618">
    <property type="component" value="Unassembled WGS sequence"/>
</dbReference>
<organism evidence="1 2">
    <name type="scientific">Labilibaculum manganireducens</name>
    <dbReference type="NCBI Taxonomy" id="1940525"/>
    <lineage>
        <taxon>Bacteria</taxon>
        <taxon>Pseudomonadati</taxon>
        <taxon>Bacteroidota</taxon>
        <taxon>Bacteroidia</taxon>
        <taxon>Marinilabiliales</taxon>
        <taxon>Marinifilaceae</taxon>
        <taxon>Labilibaculum</taxon>
    </lineage>
</organism>
<gene>
    <name evidence="1" type="ORF">BZG01_18325</name>
</gene>
<protein>
    <recommendedName>
        <fullName evidence="3">DUF4625 domain-containing protein</fullName>
    </recommendedName>
</protein>
<name>A0A2N3HV48_9BACT</name>
<dbReference type="InterPro" id="IPR027829">
    <property type="entry name" value="DUF4625"/>
</dbReference>
<dbReference type="Gene3D" id="2.60.40.4140">
    <property type="match status" value="1"/>
</dbReference>
<dbReference type="RefSeq" id="WP_101311345.1">
    <property type="nucleotide sequence ID" value="NZ_MVDE01000040.1"/>
</dbReference>
<dbReference type="Pfam" id="PF15418">
    <property type="entry name" value="DUF4625"/>
    <property type="match status" value="1"/>
</dbReference>
<keyword evidence="2" id="KW-1185">Reference proteome</keyword>
<evidence type="ECO:0008006" key="3">
    <source>
        <dbReference type="Google" id="ProtNLM"/>
    </source>
</evidence>
<evidence type="ECO:0000313" key="2">
    <source>
        <dbReference type="Proteomes" id="UP000233618"/>
    </source>
</evidence>
<proteinExistence type="predicted"/>
<accession>A0A2N3HV48</accession>
<evidence type="ECO:0000313" key="1">
    <source>
        <dbReference type="EMBL" id="PKQ61929.1"/>
    </source>
</evidence>
<dbReference type="EMBL" id="MVDE01000040">
    <property type="protein sequence ID" value="PKQ61929.1"/>
    <property type="molecule type" value="Genomic_DNA"/>
</dbReference>
<sequence length="163" mass="18761">MKNLTTIFIPLFLLMIFNSCEKDEEIDKEKPTINLTIQDAFPLSCDTIYFGESFELKALFSDNVELGSFSIDIHNNFDHHSHSTEVTECNLDPIKSPVTPFLFINDYDIPTGLKQYETNLEINIPLSNENGIFDDGDYHFFISLTDKEGWSEQKGLSIKMLHR</sequence>
<reference evidence="1 2" key="1">
    <citation type="journal article" date="2017" name="Front. Microbiol.">
        <title>Labilibaculum manganireducens gen. nov., sp. nov. and Labilibaculum filiforme sp. nov., Novel Bacteroidetes Isolated from Subsurface Sediments of the Baltic Sea.</title>
        <authorList>
            <person name="Vandieken V."/>
            <person name="Marshall I.P."/>
            <person name="Niemann H."/>
            <person name="Engelen B."/>
            <person name="Cypionka H."/>
        </authorList>
    </citation>
    <scope>NUCLEOTIDE SEQUENCE [LARGE SCALE GENOMIC DNA]</scope>
    <source>
        <strain evidence="1 2">59.10-2M</strain>
    </source>
</reference>
<dbReference type="AlphaFoldDB" id="A0A2N3HV48"/>
<comment type="caution">
    <text evidence="1">The sequence shown here is derived from an EMBL/GenBank/DDBJ whole genome shotgun (WGS) entry which is preliminary data.</text>
</comment>